<accession>A0ABR0M1F3</accession>
<sequence length="147" mass="16386">ALAAAQVTVSPSVTPPVNAPTPAPAFSAMAVTPPVDALPPAKQRRANRIHVAKPMTQLPPEEIERLIMAIVVVRSLTGGLEQQIAWGMVHQVFHYKYDTAYLRNRWGALKHRFNDVVEKLQPEFRNKFIGAYERKEVPAIDFQHPAS</sequence>
<feature type="non-terminal residue" evidence="2">
    <location>
        <position position="1"/>
    </location>
</feature>
<organism evidence="2 3">
    <name type="scientific">Cryomyces antarcticus</name>
    <dbReference type="NCBI Taxonomy" id="329879"/>
    <lineage>
        <taxon>Eukaryota</taxon>
        <taxon>Fungi</taxon>
        <taxon>Dikarya</taxon>
        <taxon>Ascomycota</taxon>
        <taxon>Pezizomycotina</taxon>
        <taxon>Dothideomycetes</taxon>
        <taxon>Dothideomycetes incertae sedis</taxon>
        <taxon>Cryomyces</taxon>
    </lineage>
</organism>
<dbReference type="EMBL" id="JAVRRA010003608">
    <property type="protein sequence ID" value="KAK5276238.1"/>
    <property type="molecule type" value="Genomic_DNA"/>
</dbReference>
<evidence type="ECO:0000259" key="1">
    <source>
        <dbReference type="Pfam" id="PF20222"/>
    </source>
</evidence>
<name>A0ABR0M1F3_9PEZI</name>
<keyword evidence="3" id="KW-1185">Reference proteome</keyword>
<dbReference type="Proteomes" id="UP001357485">
    <property type="component" value="Unassembled WGS sequence"/>
</dbReference>
<reference evidence="2 3" key="1">
    <citation type="submission" date="2023-08" db="EMBL/GenBank/DDBJ databases">
        <title>Black Yeasts Isolated from many extreme environments.</title>
        <authorList>
            <person name="Coleine C."/>
            <person name="Stajich J.E."/>
            <person name="Selbmann L."/>
        </authorList>
    </citation>
    <scope>NUCLEOTIDE SEQUENCE [LARGE SCALE GENOMIC DNA]</scope>
    <source>
        <strain evidence="2 3">CCFEE 536</strain>
    </source>
</reference>
<protein>
    <recommendedName>
        <fullName evidence="1">Transcription factor tau subunit sfc3/Tfc3 C-terminal domain-containing protein</fullName>
    </recommendedName>
</protein>
<evidence type="ECO:0000313" key="2">
    <source>
        <dbReference type="EMBL" id="KAK5276238.1"/>
    </source>
</evidence>
<proteinExistence type="predicted"/>
<gene>
    <name evidence="2" type="ORF">LTR16_011536</name>
</gene>
<dbReference type="InterPro" id="IPR046488">
    <property type="entry name" value="Sfc3/Tfc3_C"/>
</dbReference>
<feature type="domain" description="Transcription factor tau subunit sfc3/Tfc3 C-terminal" evidence="1">
    <location>
        <begin position="56"/>
        <end position="145"/>
    </location>
</feature>
<dbReference type="Pfam" id="PF20222">
    <property type="entry name" value="DUF6581"/>
    <property type="match status" value="1"/>
</dbReference>
<evidence type="ECO:0000313" key="3">
    <source>
        <dbReference type="Proteomes" id="UP001357485"/>
    </source>
</evidence>
<comment type="caution">
    <text evidence="2">The sequence shown here is derived from an EMBL/GenBank/DDBJ whole genome shotgun (WGS) entry which is preliminary data.</text>
</comment>